<dbReference type="InterPro" id="IPR015797">
    <property type="entry name" value="NUDIX_hydrolase-like_dom_sf"/>
</dbReference>
<accession>A0A381N273</accession>
<dbReference type="Pfam" id="PF16262">
    <property type="entry name" value="DUF4916"/>
    <property type="match status" value="1"/>
</dbReference>
<name>A0A381N273_9ZZZZ</name>
<organism evidence="1">
    <name type="scientific">marine metagenome</name>
    <dbReference type="NCBI Taxonomy" id="408172"/>
    <lineage>
        <taxon>unclassified sequences</taxon>
        <taxon>metagenomes</taxon>
        <taxon>ecological metagenomes</taxon>
    </lineage>
</organism>
<dbReference type="Gene3D" id="3.90.79.10">
    <property type="entry name" value="Nucleoside Triphosphate Pyrophosphohydrolase"/>
    <property type="match status" value="1"/>
</dbReference>
<feature type="non-terminal residue" evidence="1">
    <location>
        <position position="1"/>
    </location>
</feature>
<dbReference type="InterPro" id="IPR032582">
    <property type="entry name" value="DUF4916"/>
</dbReference>
<evidence type="ECO:0000313" key="1">
    <source>
        <dbReference type="EMBL" id="SUZ47768.1"/>
    </source>
</evidence>
<dbReference type="EMBL" id="UINC01000033">
    <property type="protein sequence ID" value="SUZ47768.1"/>
    <property type="molecule type" value="Genomic_DNA"/>
</dbReference>
<dbReference type="SUPFAM" id="SSF55811">
    <property type="entry name" value="Nudix"/>
    <property type="match status" value="1"/>
</dbReference>
<protein>
    <recommendedName>
        <fullName evidence="2">Nudix hydrolase domain-containing protein</fullName>
    </recommendedName>
</protein>
<dbReference type="AlphaFoldDB" id="A0A381N273"/>
<gene>
    <name evidence="1" type="ORF">METZ01_LOCUS622</name>
</gene>
<reference evidence="1" key="1">
    <citation type="submission" date="2018-05" db="EMBL/GenBank/DDBJ databases">
        <authorList>
            <person name="Lanie J.A."/>
            <person name="Ng W.-L."/>
            <person name="Kazmierczak K.M."/>
            <person name="Andrzejewski T.M."/>
            <person name="Davidsen T.M."/>
            <person name="Wayne K.J."/>
            <person name="Tettelin H."/>
            <person name="Glass J.I."/>
            <person name="Rusch D."/>
            <person name="Podicherti R."/>
            <person name="Tsui H.-C.T."/>
            <person name="Winkler M.E."/>
        </authorList>
    </citation>
    <scope>NUCLEOTIDE SEQUENCE</scope>
</reference>
<sequence length="197" mass="21526">VLAHFKRVDDLSDLAGPAERDLGTAVEEAWLEDHELEIVRGRVPMVYVEAVPVRIDEIGQVTHVGLLLRAMADSTISRAIVSGRVQWGETIRQALQRHLDKDLGPSAFPRLPAAPAPFTVVEYMPDPSRTGYHDPRQHAVSLAYLVPVEGECRPSQEALDFVWISSEEAAGAAVSAEMTGGQDRIVRLGLAYAGRLP</sequence>
<proteinExistence type="predicted"/>
<evidence type="ECO:0008006" key="2">
    <source>
        <dbReference type="Google" id="ProtNLM"/>
    </source>
</evidence>